<keyword evidence="2" id="KW-1185">Reference proteome</keyword>
<dbReference type="EMBL" id="JABFCT010000014">
    <property type="protein sequence ID" value="KAF5870246.1"/>
    <property type="molecule type" value="Genomic_DNA"/>
</dbReference>
<dbReference type="Proteomes" id="UP000531561">
    <property type="component" value="Unassembled WGS sequence"/>
</dbReference>
<accession>A0A8H6AMS7</accession>
<dbReference type="RefSeq" id="XP_037189193.1">
    <property type="nucleotide sequence ID" value="XM_037339970.1"/>
</dbReference>
<gene>
    <name evidence="1" type="ORF">Bfra_009629</name>
</gene>
<evidence type="ECO:0000313" key="2">
    <source>
        <dbReference type="Proteomes" id="UP000531561"/>
    </source>
</evidence>
<reference evidence="1 2" key="1">
    <citation type="journal article" date="2020" name="Phytopathology">
        <title>A high-quality genome resource of Botrytis fragariae, a new and rapidly spreading fungal pathogen causing strawberry gray mold in the U.S.A.</title>
        <authorList>
            <person name="Wu Y."/>
            <person name="Saski C.A."/>
            <person name="Schnabel G."/>
            <person name="Xiao S."/>
            <person name="Hu M."/>
        </authorList>
    </citation>
    <scope>NUCLEOTIDE SEQUENCE [LARGE SCALE GENOMIC DNA]</scope>
    <source>
        <strain evidence="1 2">BVB16</strain>
    </source>
</reference>
<name>A0A8H6AMS7_9HELO</name>
<protein>
    <submittedName>
        <fullName evidence="1">Uncharacterized protein</fullName>
    </submittedName>
</protein>
<comment type="caution">
    <text evidence="1">The sequence shown here is derived from an EMBL/GenBank/DDBJ whole genome shotgun (WGS) entry which is preliminary data.</text>
</comment>
<evidence type="ECO:0000313" key="1">
    <source>
        <dbReference type="EMBL" id="KAF5870246.1"/>
    </source>
</evidence>
<sequence length="73" mass="8243">MHTSEKLVDGADARYSTAAALVERGAKVSGRHPYSLQQRTWDNYVILLTRSAPHEKPKSSCNRRRLGLLSMFI</sequence>
<proteinExistence type="predicted"/>
<organism evidence="1 2">
    <name type="scientific">Botrytis fragariae</name>
    <dbReference type="NCBI Taxonomy" id="1964551"/>
    <lineage>
        <taxon>Eukaryota</taxon>
        <taxon>Fungi</taxon>
        <taxon>Dikarya</taxon>
        <taxon>Ascomycota</taxon>
        <taxon>Pezizomycotina</taxon>
        <taxon>Leotiomycetes</taxon>
        <taxon>Helotiales</taxon>
        <taxon>Sclerotiniaceae</taxon>
        <taxon>Botrytis</taxon>
    </lineage>
</organism>
<dbReference type="GeneID" id="59263662"/>
<dbReference type="AlphaFoldDB" id="A0A8H6AMS7"/>